<gene>
    <name evidence="1" type="ORF">L6452_31734</name>
</gene>
<reference evidence="1 2" key="2">
    <citation type="journal article" date="2022" name="Mol. Ecol. Resour.">
        <title>The genomes of chicory, endive, great burdock and yacon provide insights into Asteraceae paleo-polyploidization history and plant inulin production.</title>
        <authorList>
            <person name="Fan W."/>
            <person name="Wang S."/>
            <person name="Wang H."/>
            <person name="Wang A."/>
            <person name="Jiang F."/>
            <person name="Liu H."/>
            <person name="Zhao H."/>
            <person name="Xu D."/>
            <person name="Zhang Y."/>
        </authorList>
    </citation>
    <scope>NUCLEOTIDE SEQUENCE [LARGE SCALE GENOMIC DNA]</scope>
    <source>
        <strain evidence="2">cv. Niubang</strain>
    </source>
</reference>
<dbReference type="Proteomes" id="UP001055879">
    <property type="component" value="Linkage Group LG11"/>
</dbReference>
<reference evidence="2" key="1">
    <citation type="journal article" date="2022" name="Mol. Ecol. Resour.">
        <title>The genomes of chicory, endive, great burdock and yacon provide insights into Asteraceae palaeo-polyploidization history and plant inulin production.</title>
        <authorList>
            <person name="Fan W."/>
            <person name="Wang S."/>
            <person name="Wang H."/>
            <person name="Wang A."/>
            <person name="Jiang F."/>
            <person name="Liu H."/>
            <person name="Zhao H."/>
            <person name="Xu D."/>
            <person name="Zhang Y."/>
        </authorList>
    </citation>
    <scope>NUCLEOTIDE SEQUENCE [LARGE SCALE GENOMIC DNA]</scope>
    <source>
        <strain evidence="2">cv. Niubang</strain>
    </source>
</reference>
<evidence type="ECO:0000313" key="1">
    <source>
        <dbReference type="EMBL" id="KAI3691931.1"/>
    </source>
</evidence>
<sequence>MPTATSVAFRLFNVNRHLTFAELNDIFGWRTDGVIGPTDKYPREFNESAFWRSITGLPSYNARHTNWLFPNPGDALALEDNPEEPPSYPPDFIDRCTAFETRFSILEGQVSDIQDRVTNIEDMLSSVYEWHVKQNHFPDSRWQH</sequence>
<name>A0ACB8Z3H8_ARCLA</name>
<proteinExistence type="predicted"/>
<evidence type="ECO:0000313" key="2">
    <source>
        <dbReference type="Proteomes" id="UP001055879"/>
    </source>
</evidence>
<organism evidence="1 2">
    <name type="scientific">Arctium lappa</name>
    <name type="common">Greater burdock</name>
    <name type="synonym">Lappa major</name>
    <dbReference type="NCBI Taxonomy" id="4217"/>
    <lineage>
        <taxon>Eukaryota</taxon>
        <taxon>Viridiplantae</taxon>
        <taxon>Streptophyta</taxon>
        <taxon>Embryophyta</taxon>
        <taxon>Tracheophyta</taxon>
        <taxon>Spermatophyta</taxon>
        <taxon>Magnoliopsida</taxon>
        <taxon>eudicotyledons</taxon>
        <taxon>Gunneridae</taxon>
        <taxon>Pentapetalae</taxon>
        <taxon>asterids</taxon>
        <taxon>campanulids</taxon>
        <taxon>Asterales</taxon>
        <taxon>Asteraceae</taxon>
        <taxon>Carduoideae</taxon>
        <taxon>Cardueae</taxon>
        <taxon>Arctiinae</taxon>
        <taxon>Arctium</taxon>
    </lineage>
</organism>
<protein>
    <submittedName>
        <fullName evidence="1">Uncharacterized protein</fullName>
    </submittedName>
</protein>
<accession>A0ACB8Z3H8</accession>
<comment type="caution">
    <text evidence="1">The sequence shown here is derived from an EMBL/GenBank/DDBJ whole genome shotgun (WGS) entry which is preliminary data.</text>
</comment>
<dbReference type="EMBL" id="CM042057">
    <property type="protein sequence ID" value="KAI3691931.1"/>
    <property type="molecule type" value="Genomic_DNA"/>
</dbReference>
<keyword evidence="2" id="KW-1185">Reference proteome</keyword>